<proteinExistence type="predicted"/>
<dbReference type="RefSeq" id="WP_244682030.1">
    <property type="nucleotide sequence ID" value="NZ_JALIRM010000009.1"/>
</dbReference>
<dbReference type="Gene3D" id="3.40.190.10">
    <property type="entry name" value="Periplasmic binding protein-like II"/>
    <property type="match status" value="2"/>
</dbReference>
<dbReference type="Proteomes" id="UP001232343">
    <property type="component" value="Unassembled WGS sequence"/>
</dbReference>
<dbReference type="PROSITE" id="PS51257">
    <property type="entry name" value="PROKAR_LIPOPROTEIN"/>
    <property type="match status" value="1"/>
</dbReference>
<keyword evidence="2" id="KW-1185">Reference proteome</keyword>
<comment type="caution">
    <text evidence="1">The sequence shown here is derived from an EMBL/GenBank/DDBJ whole genome shotgun (WGS) entry which is preliminary data.</text>
</comment>
<dbReference type="EMBL" id="JAUSUO010000014">
    <property type="protein sequence ID" value="MDQ0345176.1"/>
    <property type="molecule type" value="Genomic_DNA"/>
</dbReference>
<accession>A0ABU0DA21</accession>
<dbReference type="SUPFAM" id="SSF53850">
    <property type="entry name" value="Periplasmic binding protein-like II"/>
    <property type="match status" value="1"/>
</dbReference>
<name>A0ABU0DA21_9BACI</name>
<evidence type="ECO:0000313" key="2">
    <source>
        <dbReference type="Proteomes" id="UP001232343"/>
    </source>
</evidence>
<evidence type="ECO:0000313" key="1">
    <source>
        <dbReference type="EMBL" id="MDQ0345176.1"/>
    </source>
</evidence>
<sequence>MHFSKKWLWIVTVLVMVFIVSACSEKSKSGSSNQSSGDDEKGLSHVSFTMASVQGIEGFDYTAGDGLAKYYSDKFNYSMEVTALNWDNWNERLRIWINSGDMQDIAVYNYIHADAATYVDQGLIKKFPDDWKTRWPNVAAVYEKTTLGPKIEEMFGGTYFIPRARFMDNLPGDPLANHQSLYLRKDWAEAVGFPIKPSYTTSEIIEFGKLIKEKDPGAVGDRLIPLAENTNHAVELFIARNSTYWNSFYQDKNGEYQWGGASDDTLKGLKLFQEAYNAGVLSPEFYTVQNEEHDQQFRITGHAGAVFTQAPTSNLQTVFNEFQANIGDPYENIHMATVVGEDGHFHQRDLINFWGTIIFNPDISDEKFERYMDVLDYNATREGYVITNMGLPEEDWTYGNDDEIVSLYDEKTEGKPLAGTDGKYPSWGYLLGSTILFDDFAFDNPNTDERIRKISKQLYEDRTKLGTPETFPKMDWTIYTHDSPSMKRAQLDYVTEYANLVTKSGDLEKNWNDWVQSNMSLIQPVLDELNAK</sequence>
<protein>
    <submittedName>
        <fullName evidence="1">Aldouronate transport system substrate-binding protein</fullName>
    </submittedName>
</protein>
<gene>
    <name evidence="1" type="ORF">J2S14_004023</name>
</gene>
<organism evidence="1 2">
    <name type="scientific">Lederbergia wuyishanensis</name>
    <dbReference type="NCBI Taxonomy" id="1347903"/>
    <lineage>
        <taxon>Bacteria</taxon>
        <taxon>Bacillati</taxon>
        <taxon>Bacillota</taxon>
        <taxon>Bacilli</taxon>
        <taxon>Bacillales</taxon>
        <taxon>Bacillaceae</taxon>
        <taxon>Lederbergia</taxon>
    </lineage>
</organism>
<reference evidence="1 2" key="1">
    <citation type="submission" date="2023-07" db="EMBL/GenBank/DDBJ databases">
        <title>Genomic Encyclopedia of Type Strains, Phase IV (KMG-IV): sequencing the most valuable type-strain genomes for metagenomic binning, comparative biology and taxonomic classification.</title>
        <authorList>
            <person name="Goeker M."/>
        </authorList>
    </citation>
    <scope>NUCLEOTIDE SEQUENCE [LARGE SCALE GENOMIC DNA]</scope>
    <source>
        <strain evidence="1 2">DSM 27848</strain>
    </source>
</reference>